<evidence type="ECO:0000256" key="6">
    <source>
        <dbReference type="SAM" id="Coils"/>
    </source>
</evidence>
<reference evidence="9 10" key="1">
    <citation type="submission" date="2016-07" db="EMBL/GenBank/DDBJ databases">
        <title>Pervasive Adenine N6-methylation of Active Genes in Fungi.</title>
        <authorList>
            <consortium name="DOE Joint Genome Institute"/>
            <person name="Mondo S.J."/>
            <person name="Dannebaum R.O."/>
            <person name="Kuo R.C."/>
            <person name="Labutti K."/>
            <person name="Haridas S."/>
            <person name="Kuo A."/>
            <person name="Salamov A."/>
            <person name="Ahrendt S.R."/>
            <person name="Lipzen A."/>
            <person name="Sullivan W."/>
            <person name="Andreopoulos W.B."/>
            <person name="Clum A."/>
            <person name="Lindquist E."/>
            <person name="Daum C."/>
            <person name="Ramamoorthy G.K."/>
            <person name="Gryganskyi A."/>
            <person name="Culley D."/>
            <person name="Magnuson J.K."/>
            <person name="James T.Y."/>
            <person name="O'Malley M.A."/>
            <person name="Stajich J.E."/>
            <person name="Spatafora J.W."/>
            <person name="Visel A."/>
            <person name="Grigoriev I.V."/>
        </authorList>
    </citation>
    <scope>NUCLEOTIDE SEQUENCE [LARGE SCALE GENOMIC DNA]</scope>
    <source>
        <strain evidence="9 10">NRRL 2496</strain>
    </source>
</reference>
<feature type="compositionally biased region" description="Polar residues" evidence="7">
    <location>
        <begin position="928"/>
        <end position="938"/>
    </location>
</feature>
<evidence type="ECO:0000256" key="2">
    <source>
        <dbReference type="ARBA" id="ARBA00004496"/>
    </source>
</evidence>
<dbReference type="GO" id="GO:0005768">
    <property type="term" value="C:endosome"/>
    <property type="evidence" value="ECO:0007669"/>
    <property type="project" value="UniProtKB-SubCell"/>
</dbReference>
<dbReference type="Pfam" id="PF13949">
    <property type="entry name" value="ALIX_LYPXL_bnd"/>
    <property type="match status" value="1"/>
</dbReference>
<dbReference type="PROSITE" id="PS51180">
    <property type="entry name" value="BRO1"/>
    <property type="match status" value="1"/>
</dbReference>
<dbReference type="InterPro" id="IPR038499">
    <property type="entry name" value="BRO1_sf"/>
</dbReference>
<dbReference type="EMBL" id="MCGN01000001">
    <property type="protein sequence ID" value="ORZ02568.1"/>
    <property type="molecule type" value="Genomic_DNA"/>
</dbReference>
<gene>
    <name evidence="9" type="ORF">BCR43DRAFT_449509</name>
</gene>
<proteinExistence type="predicted"/>
<feature type="compositionally biased region" description="Polar residues" evidence="7">
    <location>
        <begin position="958"/>
        <end position="972"/>
    </location>
</feature>
<evidence type="ECO:0000313" key="10">
    <source>
        <dbReference type="Proteomes" id="UP000242180"/>
    </source>
</evidence>
<dbReference type="STRING" id="13706.A0A1X2HTY3"/>
<dbReference type="InterPro" id="IPR004328">
    <property type="entry name" value="BRO1_dom"/>
</dbReference>
<comment type="subcellular location">
    <subcellularLocation>
        <location evidence="2">Cytoplasm</location>
    </subcellularLocation>
    <subcellularLocation>
        <location evidence="1">Endosome</location>
    </subcellularLocation>
</comment>
<keyword evidence="4" id="KW-0967">Endosome</keyword>
<feature type="compositionally biased region" description="Low complexity" evidence="7">
    <location>
        <begin position="810"/>
        <end position="821"/>
    </location>
</feature>
<protein>
    <recommendedName>
        <fullName evidence="5">BRO domain-containing protein 1</fullName>
    </recommendedName>
</protein>
<accession>A0A1X2HTY3</accession>
<dbReference type="Pfam" id="PF03097">
    <property type="entry name" value="BRO1"/>
    <property type="match status" value="1"/>
</dbReference>
<keyword evidence="6" id="KW-0175">Coiled coil</keyword>
<dbReference type="OrthoDB" id="2141925at2759"/>
<evidence type="ECO:0000259" key="8">
    <source>
        <dbReference type="PROSITE" id="PS51180"/>
    </source>
</evidence>
<dbReference type="Gene3D" id="1.25.40.280">
    <property type="entry name" value="alix/aip1 like domains"/>
    <property type="match status" value="1"/>
</dbReference>
<feature type="compositionally biased region" description="Low complexity" evidence="7">
    <location>
        <begin position="857"/>
        <end position="876"/>
    </location>
</feature>
<feature type="region of interest" description="Disordered" evidence="7">
    <location>
        <begin position="567"/>
        <end position="587"/>
    </location>
</feature>
<dbReference type="FunCoup" id="A0A1X2HTY3">
    <property type="interactions" value="400"/>
</dbReference>
<evidence type="ECO:0000256" key="7">
    <source>
        <dbReference type="SAM" id="MobiDB-lite"/>
    </source>
</evidence>
<sequence length="1035" mass="115572">MAQAQVPLLSAPFKRTSDVDWVSPLKQYIARVYQDDPEKYSEETYALNRLRQDTRGAGKDTTGRDLLYRYFGQLELLDLRFPVDEKHVKILFTWYDAFNGQSISQYSLAYEKAGVLFNIAATLSAVASTQNRAEAEGRKVAFNYFQAAAGMFCYINDNFLHAPSQDLSRDVVKLLADLMLAQAHECFIENSCREKKKDTLIAKLASHAAWAYASLADAILDVTSHGCSIEKSWLTACQTKQKYYNAIAQLHKAAACQADAQYGEQVARLAVAEQSAKEGIKLGTTLASQSASSGHANGTLPPDSGGALQELCKALNASAAELGAAATRDNDMIYHDMVPQESILKPIDRLQAVKPIPISELYANVDINKVIGTDIFARLVPLSVHESASLYSEEKAKLVRAESERCDLAKAELTTTLEYMKLPATLETFRRKDISQHKGPSQEVCDWADTIHQEESRTPFKDLLDQLEMFKRQSVHHLDKITLALDQEMRECENMRVKYEGWSQAPSAQVASDFRADMRNHRQTLEQAAQSDNQLLRRYDAIHADIHLLQQGSKSSELARAFETNISPPKGESLLDLDFDPPSSDNTQRDIEKVEAALEKLRRIEQERIATLDDLREKSLQDDISHILILNKKTAQIEEQIFNQELEKYRPHQQRISATIERQQQLIQELTQAYKALMENTEAKAMQSHAGELERTQRQVTERLQTVKSEYLEIKESLRQGVQFYRNLSNALDGLLTNVQRFARQREDERQKLIEALDAQQSAREQAVIKDKLNAFAPPEVNPRFAGTVSQLVDQARELSLNPSAPPGTSAYSAASESRGASGAGVRGGEESQGGEVLGNGPSGAPPRLHLASPYTAYPSSPAHHAYAPSPTHASAPPVPPPVPTAYAQKQQPPLPPKPGQQQFDPYGGRHQGSASSEYYNAPPSQSPYPASTFESSSPNHGGYYNPGPPQQQQRQQATYFSGYSSQPTQAPLLQHHANMAPMFYQQQQQQQPVSYAQTPLMPQQVRHPKPESQYPGSYWPHQQQQQQQQQQPPH</sequence>
<dbReference type="Gene3D" id="1.20.120.560">
    <property type="entry name" value="alix/aip1 in complex with the ypdl late domain"/>
    <property type="match status" value="1"/>
</dbReference>
<dbReference type="SMART" id="SM01041">
    <property type="entry name" value="BRO1"/>
    <property type="match status" value="1"/>
</dbReference>
<dbReference type="Proteomes" id="UP000242180">
    <property type="component" value="Unassembled WGS sequence"/>
</dbReference>
<dbReference type="AlphaFoldDB" id="A0A1X2HTY3"/>
<evidence type="ECO:0000256" key="1">
    <source>
        <dbReference type="ARBA" id="ARBA00004177"/>
    </source>
</evidence>
<feature type="compositionally biased region" description="Low complexity" evidence="7">
    <location>
        <begin position="939"/>
        <end position="957"/>
    </location>
</feature>
<feature type="compositionally biased region" description="Low complexity" evidence="7">
    <location>
        <begin position="574"/>
        <end position="585"/>
    </location>
</feature>
<feature type="coiled-coil region" evidence="6">
    <location>
        <begin position="653"/>
        <end position="680"/>
    </location>
</feature>
<feature type="domain" description="BRO1" evidence="8">
    <location>
        <begin position="7"/>
        <end position="413"/>
    </location>
</feature>
<keyword evidence="10" id="KW-1185">Reference proteome</keyword>
<evidence type="ECO:0000256" key="4">
    <source>
        <dbReference type="ARBA" id="ARBA00022753"/>
    </source>
</evidence>
<dbReference type="PANTHER" id="PTHR23030:SF30">
    <property type="entry name" value="TYROSINE-PROTEIN PHOSPHATASE NON-RECEPTOR TYPE 23"/>
    <property type="match status" value="1"/>
</dbReference>
<evidence type="ECO:0000256" key="3">
    <source>
        <dbReference type="ARBA" id="ARBA00022490"/>
    </source>
</evidence>
<dbReference type="Gene3D" id="1.20.140.50">
    <property type="entry name" value="alix/aip1 like domains"/>
    <property type="match status" value="1"/>
</dbReference>
<organism evidence="9 10">
    <name type="scientific">Syncephalastrum racemosum</name>
    <name type="common">Filamentous fungus</name>
    <dbReference type="NCBI Taxonomy" id="13706"/>
    <lineage>
        <taxon>Eukaryota</taxon>
        <taxon>Fungi</taxon>
        <taxon>Fungi incertae sedis</taxon>
        <taxon>Mucoromycota</taxon>
        <taxon>Mucoromycotina</taxon>
        <taxon>Mucoromycetes</taxon>
        <taxon>Mucorales</taxon>
        <taxon>Syncephalastraceae</taxon>
        <taxon>Syncephalastrum</taxon>
    </lineage>
</organism>
<dbReference type="OMA" id="YLKRSYG"/>
<feature type="compositionally biased region" description="Low complexity" evidence="7">
    <location>
        <begin position="1023"/>
        <end position="1035"/>
    </location>
</feature>
<dbReference type="InParanoid" id="A0A1X2HTY3"/>
<evidence type="ECO:0000313" key="9">
    <source>
        <dbReference type="EMBL" id="ORZ02568.1"/>
    </source>
</evidence>
<evidence type="ECO:0000256" key="5">
    <source>
        <dbReference type="ARBA" id="ARBA00041284"/>
    </source>
</evidence>
<feature type="compositionally biased region" description="Polar residues" evidence="7">
    <location>
        <begin position="993"/>
        <end position="1002"/>
    </location>
</feature>
<comment type="caution">
    <text evidence="9">The sequence shown here is derived from an EMBL/GenBank/DDBJ whole genome shotgun (WGS) entry which is preliminary data.</text>
</comment>
<dbReference type="GO" id="GO:0043328">
    <property type="term" value="P:protein transport to vacuole involved in ubiquitin-dependent protein catabolic process via the multivesicular body sorting pathway"/>
    <property type="evidence" value="ECO:0007669"/>
    <property type="project" value="TreeGrafter"/>
</dbReference>
<name>A0A1X2HTY3_SYNRA</name>
<keyword evidence="3" id="KW-0963">Cytoplasm</keyword>
<dbReference type="PANTHER" id="PTHR23030">
    <property type="entry name" value="PCD6 INTERACTING PROTEIN-RELATED"/>
    <property type="match status" value="1"/>
</dbReference>
<dbReference type="InterPro" id="IPR025304">
    <property type="entry name" value="ALIX_V_dom"/>
</dbReference>
<feature type="region of interest" description="Disordered" evidence="7">
    <location>
        <begin position="800"/>
        <end position="1035"/>
    </location>
</feature>